<dbReference type="Pfam" id="PF11823">
    <property type="entry name" value="Se_S_carrier"/>
    <property type="match status" value="1"/>
</dbReference>
<evidence type="ECO:0000313" key="2">
    <source>
        <dbReference type="EMBL" id="KEJ92489.1"/>
    </source>
</evidence>
<accession>A0A073IRU2</accession>
<dbReference type="InterPro" id="IPR021778">
    <property type="entry name" value="Se/S_carrier-like"/>
</dbReference>
<keyword evidence="3" id="KW-1185">Reference proteome</keyword>
<dbReference type="GeneID" id="90983363"/>
<dbReference type="eggNOG" id="ENOG5032Y7T">
    <property type="taxonomic scope" value="Bacteria"/>
</dbReference>
<sequence>MECIATFDTTHMALYFEKACRAEGLSVKIVPVPRSISASCGLACSYPCADADGVKKIAAEKSIEVADYHKLAS</sequence>
<dbReference type="Proteomes" id="UP000027665">
    <property type="component" value="Unassembled WGS sequence"/>
</dbReference>
<dbReference type="EMBL" id="JMKI01000026">
    <property type="protein sequence ID" value="KEJ92489.1"/>
    <property type="molecule type" value="Genomic_DNA"/>
</dbReference>
<proteinExistence type="predicted"/>
<comment type="caution">
    <text evidence="2">The sequence shown here is derived from an EMBL/GenBank/DDBJ whole genome shotgun (WGS) entry which is preliminary data.</text>
</comment>
<gene>
    <name evidence="2" type="ORF">EH55_03240</name>
</gene>
<evidence type="ECO:0000313" key="3">
    <source>
        <dbReference type="Proteomes" id="UP000027665"/>
    </source>
</evidence>
<feature type="domain" description="Putative Se/S carrier protein-like" evidence="1">
    <location>
        <begin position="2"/>
        <end position="69"/>
    </location>
</feature>
<organism evidence="2 3">
    <name type="scientific">Synergistes jonesii</name>
    <dbReference type="NCBI Taxonomy" id="2754"/>
    <lineage>
        <taxon>Bacteria</taxon>
        <taxon>Thermotogati</taxon>
        <taxon>Synergistota</taxon>
        <taxon>Synergistia</taxon>
        <taxon>Synergistales</taxon>
        <taxon>Synergistaceae</taxon>
        <taxon>Synergistes</taxon>
    </lineage>
</organism>
<protein>
    <recommendedName>
        <fullName evidence="1">Putative Se/S carrier protein-like domain-containing protein</fullName>
    </recommendedName>
</protein>
<reference evidence="2 3" key="1">
    <citation type="submission" date="2014-04" db="EMBL/GenBank/DDBJ databases">
        <title>Draft Genome Sequence of Synergistes jonesii.</title>
        <authorList>
            <person name="Coil D.A."/>
            <person name="Eisen J.A."/>
            <person name="Holland-Moritz H.E."/>
        </authorList>
    </citation>
    <scope>NUCLEOTIDE SEQUENCE [LARGE SCALE GENOMIC DNA]</scope>
    <source>
        <strain evidence="2 3">78-1</strain>
    </source>
</reference>
<evidence type="ECO:0000259" key="1">
    <source>
        <dbReference type="Pfam" id="PF11823"/>
    </source>
</evidence>
<dbReference type="STRING" id="2754.EH55_03240"/>
<dbReference type="OrthoDB" id="3192849at2"/>
<dbReference type="AlphaFoldDB" id="A0A073IRU2"/>
<dbReference type="RefSeq" id="WP_037975588.1">
    <property type="nucleotide sequence ID" value="NZ_CALIAO010000047.1"/>
</dbReference>
<name>A0A073IRU2_9BACT</name>